<dbReference type="GO" id="GO:0030544">
    <property type="term" value="F:Hsp70 protein binding"/>
    <property type="evidence" value="ECO:0007669"/>
    <property type="project" value="TreeGrafter"/>
</dbReference>
<dbReference type="Proteomes" id="UP001375240">
    <property type="component" value="Unassembled WGS sequence"/>
</dbReference>
<dbReference type="GO" id="GO:0051879">
    <property type="term" value="F:Hsp90 protein binding"/>
    <property type="evidence" value="ECO:0007669"/>
    <property type="project" value="InterPro"/>
</dbReference>
<comment type="caution">
    <text evidence="5">The sequence shown here is derived from an EMBL/GenBank/DDBJ whole genome shotgun (WGS) entry which is preliminary data.</text>
</comment>
<accession>A0AAV9URW9</accession>
<proteinExistence type="inferred from homology"/>
<sequence length="380" mass="42342">MPTGFPLVGSEDVRPVADTGNLQYGPVAPTESSASLGTHGKKMLQVPLFMQSLDDATEETNDALEALKALAYEGEPHEVAQNFRQQGNECYRSKSWRDAVEYYTKALATKCTVDEINEACYANRAACNLELQNYRRASLDCAEALKINPRNVKAWYRSARACLALDKIQEAYDCVQRGLAVDASNVALKALASQVANREKVIAASQSARQERDRISNAKSTALRKALEMRNIKSRMDSSGSPNLPEDATVLLENPLDPSSTLHFPVLLLYPLHLESDFIKSLPEDTKLHSQLAEVLSPSNLPPWDVNHEYRYPEIEVLVERKKSDIHPKSTLSKVGRDVTTKRILSESKLELVNGMLTIFVVPKARLAEFVSEWKQQNPS</sequence>
<dbReference type="GO" id="GO:0006457">
    <property type="term" value="P:protein folding"/>
    <property type="evidence" value="ECO:0007669"/>
    <property type="project" value="TreeGrafter"/>
</dbReference>
<feature type="domain" description="Cns1/TTC4 wheel" evidence="4">
    <location>
        <begin position="255"/>
        <end position="374"/>
    </location>
</feature>
<protein>
    <recommendedName>
        <fullName evidence="4">Cns1/TTC4 wheel domain-containing protein</fullName>
    </recommendedName>
</protein>
<dbReference type="AlphaFoldDB" id="A0AAV9URW9"/>
<evidence type="ECO:0000256" key="2">
    <source>
        <dbReference type="ARBA" id="ARBA00022803"/>
    </source>
</evidence>
<dbReference type="SMART" id="SM00028">
    <property type="entry name" value="TPR"/>
    <property type="match status" value="3"/>
</dbReference>
<name>A0AAV9URW9_9PEZI</name>
<comment type="similarity">
    <text evidence="3">Belongs to the TTC4 family.</text>
</comment>
<dbReference type="InterPro" id="IPR019734">
    <property type="entry name" value="TPR_rpt"/>
</dbReference>
<keyword evidence="6" id="KW-1185">Reference proteome</keyword>
<dbReference type="EMBL" id="JAVHNQ010000005">
    <property type="protein sequence ID" value="KAK6346974.1"/>
    <property type="molecule type" value="Genomic_DNA"/>
</dbReference>
<dbReference type="PANTHER" id="PTHR46035:SF1">
    <property type="entry name" value="TETRATRICOPEPTIDE REPEAT PROTEIN 4"/>
    <property type="match status" value="1"/>
</dbReference>
<dbReference type="Gene3D" id="1.25.40.10">
    <property type="entry name" value="Tetratricopeptide repeat domain"/>
    <property type="match status" value="1"/>
</dbReference>
<dbReference type="SUPFAM" id="SSF48452">
    <property type="entry name" value="TPR-like"/>
    <property type="match status" value="1"/>
</dbReference>
<reference evidence="5 6" key="1">
    <citation type="submission" date="2019-10" db="EMBL/GenBank/DDBJ databases">
        <authorList>
            <person name="Palmer J.M."/>
        </authorList>
    </citation>
    <scope>NUCLEOTIDE SEQUENCE [LARGE SCALE GENOMIC DNA]</scope>
    <source>
        <strain evidence="5 6">TWF696</strain>
    </source>
</reference>
<dbReference type="GO" id="GO:0005829">
    <property type="term" value="C:cytosol"/>
    <property type="evidence" value="ECO:0007669"/>
    <property type="project" value="TreeGrafter"/>
</dbReference>
<evidence type="ECO:0000256" key="1">
    <source>
        <dbReference type="ARBA" id="ARBA00022737"/>
    </source>
</evidence>
<dbReference type="Pfam" id="PF14559">
    <property type="entry name" value="TPR_19"/>
    <property type="match status" value="1"/>
</dbReference>
<dbReference type="GO" id="GO:0005634">
    <property type="term" value="C:nucleus"/>
    <property type="evidence" value="ECO:0007669"/>
    <property type="project" value="TreeGrafter"/>
</dbReference>
<evidence type="ECO:0000313" key="5">
    <source>
        <dbReference type="EMBL" id="KAK6346974.1"/>
    </source>
</evidence>
<dbReference type="CDD" id="cd21381">
    <property type="entry name" value="CTWD_TTC4"/>
    <property type="match status" value="1"/>
</dbReference>
<dbReference type="Pfam" id="PF18972">
    <property type="entry name" value="Wheel"/>
    <property type="match status" value="1"/>
</dbReference>
<dbReference type="PANTHER" id="PTHR46035">
    <property type="entry name" value="TETRATRICOPEPTIDE REPEAT PROTEIN 4"/>
    <property type="match status" value="1"/>
</dbReference>
<organism evidence="5 6">
    <name type="scientific">Orbilia brochopaga</name>
    <dbReference type="NCBI Taxonomy" id="3140254"/>
    <lineage>
        <taxon>Eukaryota</taxon>
        <taxon>Fungi</taxon>
        <taxon>Dikarya</taxon>
        <taxon>Ascomycota</taxon>
        <taxon>Pezizomycotina</taxon>
        <taxon>Orbiliomycetes</taxon>
        <taxon>Orbiliales</taxon>
        <taxon>Orbiliaceae</taxon>
        <taxon>Orbilia</taxon>
    </lineage>
</organism>
<keyword evidence="1" id="KW-0677">Repeat</keyword>
<dbReference type="InterPro" id="IPR044059">
    <property type="entry name" value="Csn1/TTC4_wheel"/>
</dbReference>
<gene>
    <name evidence="5" type="ORF">TWF696_007069</name>
</gene>
<keyword evidence="2" id="KW-0802">TPR repeat</keyword>
<evidence type="ECO:0000313" key="6">
    <source>
        <dbReference type="Proteomes" id="UP001375240"/>
    </source>
</evidence>
<evidence type="ECO:0000259" key="4">
    <source>
        <dbReference type="Pfam" id="PF18972"/>
    </source>
</evidence>
<evidence type="ECO:0000256" key="3">
    <source>
        <dbReference type="ARBA" id="ARBA00023602"/>
    </source>
</evidence>
<dbReference type="InterPro" id="IPR011990">
    <property type="entry name" value="TPR-like_helical_dom_sf"/>
</dbReference>